<feature type="region of interest" description="Disordered" evidence="1">
    <location>
        <begin position="25"/>
        <end position="62"/>
    </location>
</feature>
<name>A0A9J6D9Q3_RHIMP</name>
<keyword evidence="3" id="KW-1185">Reference proteome</keyword>
<dbReference type="AlphaFoldDB" id="A0A9J6D9Q3"/>
<accession>A0A9J6D9Q3</accession>
<gene>
    <name evidence="2" type="ORF">HPB51_012315</name>
</gene>
<evidence type="ECO:0000313" key="2">
    <source>
        <dbReference type="EMBL" id="KAH8018811.1"/>
    </source>
</evidence>
<feature type="compositionally biased region" description="Basic residues" evidence="1">
    <location>
        <begin position="90"/>
        <end position="107"/>
    </location>
</feature>
<proteinExistence type="predicted"/>
<sequence length="217" mass="23906">MTERLEDPVAPFFAIYIYGRGGEEALDVPHRRGGSPTSSDTPRGRLYTERTRGRATSSPERRPAINHYLRAAACDAAAVISEVCIARLSSRRQKQRPRTQSKKRRSSRGPAMHTPSALFIGPSSPTLIFLVFFDSTALAPLPKRRVRDLPCSEHSWAGSRSAAAALFCAARNAPQHAGSTELPLARPSAKHMDAQKAKPPRGEPLTIHGFIRRSQRF</sequence>
<comment type="caution">
    <text evidence="2">The sequence shown here is derived from an EMBL/GenBank/DDBJ whole genome shotgun (WGS) entry which is preliminary data.</text>
</comment>
<reference evidence="2" key="2">
    <citation type="submission" date="2021-09" db="EMBL/GenBank/DDBJ databases">
        <authorList>
            <person name="Jia N."/>
            <person name="Wang J."/>
            <person name="Shi W."/>
            <person name="Du L."/>
            <person name="Sun Y."/>
            <person name="Zhan W."/>
            <person name="Jiang J."/>
            <person name="Wang Q."/>
            <person name="Zhang B."/>
            <person name="Ji P."/>
            <person name="Sakyi L.B."/>
            <person name="Cui X."/>
            <person name="Yuan T."/>
            <person name="Jiang B."/>
            <person name="Yang W."/>
            <person name="Lam T.T.-Y."/>
            <person name="Chang Q."/>
            <person name="Ding S."/>
            <person name="Wang X."/>
            <person name="Zhu J."/>
            <person name="Ruan X."/>
            <person name="Zhao L."/>
            <person name="Wei J."/>
            <person name="Que T."/>
            <person name="Du C."/>
            <person name="Cheng J."/>
            <person name="Dai P."/>
            <person name="Han X."/>
            <person name="Huang E."/>
            <person name="Gao Y."/>
            <person name="Liu J."/>
            <person name="Shao H."/>
            <person name="Ye R."/>
            <person name="Li L."/>
            <person name="Wei W."/>
            <person name="Wang X."/>
            <person name="Wang C."/>
            <person name="Huo Q."/>
            <person name="Li W."/>
            <person name="Guo W."/>
            <person name="Chen H."/>
            <person name="Chen S."/>
            <person name="Zhou L."/>
            <person name="Zhou L."/>
            <person name="Ni X."/>
            <person name="Tian J."/>
            <person name="Zhou Y."/>
            <person name="Sheng Y."/>
            <person name="Liu T."/>
            <person name="Pan Y."/>
            <person name="Xia L."/>
            <person name="Li J."/>
            <person name="Zhao F."/>
            <person name="Cao W."/>
        </authorList>
    </citation>
    <scope>NUCLEOTIDE SEQUENCE</scope>
    <source>
        <strain evidence="2">Rmic-2018</strain>
        <tissue evidence="2">Larvae</tissue>
    </source>
</reference>
<protein>
    <submittedName>
        <fullName evidence="2">Uncharacterized protein</fullName>
    </submittedName>
</protein>
<evidence type="ECO:0000256" key="1">
    <source>
        <dbReference type="SAM" id="MobiDB-lite"/>
    </source>
</evidence>
<evidence type="ECO:0000313" key="3">
    <source>
        <dbReference type="Proteomes" id="UP000821866"/>
    </source>
</evidence>
<dbReference type="Proteomes" id="UP000821866">
    <property type="component" value="Chromosome 8"/>
</dbReference>
<dbReference type="EMBL" id="JABSTU010000010">
    <property type="protein sequence ID" value="KAH8018811.1"/>
    <property type="molecule type" value="Genomic_DNA"/>
</dbReference>
<feature type="region of interest" description="Disordered" evidence="1">
    <location>
        <begin position="90"/>
        <end position="117"/>
    </location>
</feature>
<reference evidence="2" key="1">
    <citation type="journal article" date="2020" name="Cell">
        <title>Large-Scale Comparative Analyses of Tick Genomes Elucidate Their Genetic Diversity and Vector Capacities.</title>
        <authorList>
            <consortium name="Tick Genome and Microbiome Consortium (TIGMIC)"/>
            <person name="Jia N."/>
            <person name="Wang J."/>
            <person name="Shi W."/>
            <person name="Du L."/>
            <person name="Sun Y."/>
            <person name="Zhan W."/>
            <person name="Jiang J.F."/>
            <person name="Wang Q."/>
            <person name="Zhang B."/>
            <person name="Ji P."/>
            <person name="Bell-Sakyi L."/>
            <person name="Cui X.M."/>
            <person name="Yuan T.T."/>
            <person name="Jiang B.G."/>
            <person name="Yang W.F."/>
            <person name="Lam T.T."/>
            <person name="Chang Q.C."/>
            <person name="Ding S.J."/>
            <person name="Wang X.J."/>
            <person name="Zhu J.G."/>
            <person name="Ruan X.D."/>
            <person name="Zhao L."/>
            <person name="Wei J.T."/>
            <person name="Ye R.Z."/>
            <person name="Que T.C."/>
            <person name="Du C.H."/>
            <person name="Zhou Y.H."/>
            <person name="Cheng J.X."/>
            <person name="Dai P.F."/>
            <person name="Guo W.B."/>
            <person name="Han X.H."/>
            <person name="Huang E.J."/>
            <person name="Li L.F."/>
            <person name="Wei W."/>
            <person name="Gao Y.C."/>
            <person name="Liu J.Z."/>
            <person name="Shao H.Z."/>
            <person name="Wang X."/>
            <person name="Wang C.C."/>
            <person name="Yang T.C."/>
            <person name="Huo Q.B."/>
            <person name="Li W."/>
            <person name="Chen H.Y."/>
            <person name="Chen S.E."/>
            <person name="Zhou L.G."/>
            <person name="Ni X.B."/>
            <person name="Tian J.H."/>
            <person name="Sheng Y."/>
            <person name="Liu T."/>
            <person name="Pan Y.S."/>
            <person name="Xia L.Y."/>
            <person name="Li J."/>
            <person name="Zhao F."/>
            <person name="Cao W.C."/>
        </authorList>
    </citation>
    <scope>NUCLEOTIDE SEQUENCE</scope>
    <source>
        <strain evidence="2">Rmic-2018</strain>
    </source>
</reference>
<organism evidence="2 3">
    <name type="scientific">Rhipicephalus microplus</name>
    <name type="common">Cattle tick</name>
    <name type="synonym">Boophilus microplus</name>
    <dbReference type="NCBI Taxonomy" id="6941"/>
    <lineage>
        <taxon>Eukaryota</taxon>
        <taxon>Metazoa</taxon>
        <taxon>Ecdysozoa</taxon>
        <taxon>Arthropoda</taxon>
        <taxon>Chelicerata</taxon>
        <taxon>Arachnida</taxon>
        <taxon>Acari</taxon>
        <taxon>Parasitiformes</taxon>
        <taxon>Ixodida</taxon>
        <taxon>Ixodoidea</taxon>
        <taxon>Ixodidae</taxon>
        <taxon>Rhipicephalinae</taxon>
        <taxon>Rhipicephalus</taxon>
        <taxon>Boophilus</taxon>
    </lineage>
</organism>
<feature type="compositionally biased region" description="Basic and acidic residues" evidence="1">
    <location>
        <begin position="42"/>
        <end position="52"/>
    </location>
</feature>